<evidence type="ECO:0000256" key="1">
    <source>
        <dbReference type="SAM" id="MobiDB-lite"/>
    </source>
</evidence>
<reference evidence="2" key="1">
    <citation type="submission" date="2022-11" db="EMBL/GenBank/DDBJ databases">
        <authorList>
            <person name="Scott C."/>
            <person name="Bruce N."/>
        </authorList>
    </citation>
    <scope>NUCLEOTIDE SEQUENCE</scope>
</reference>
<name>A0A9P1HD14_9PEZI</name>
<sequence>MALHIVRCPNIVATQNRHRGPGATNLESLASPSYFPPPHQQQQQQRPGSSSTTSEKPNPTTHLTSHLTNLPHLIRESREAHHESRTASDLALVSLVIPHVEALLHRFATRPVLPALAELTVRRLHLGLHLRLLLLPSASSSSAAAAAFNPSNPWQTRNEFDDWGRWGDDLGGGASSRNSPEALWWNDEELATRLARHLQPRHASVPHRAPPGAIPSPAPTGVLTKEEPRPAPVPAATSRWSIFKSPDPVTPSPKPSPSFYYHAQQQQMGFPPLPSEEAVVMTVKAEEVTFRKENAFGIWESKNGYGLVVRVRTRR</sequence>
<evidence type="ECO:0000313" key="2">
    <source>
        <dbReference type="EMBL" id="CAI4220141.1"/>
    </source>
</evidence>
<dbReference type="Proteomes" id="UP000838763">
    <property type="component" value="Unassembled WGS sequence"/>
</dbReference>
<dbReference type="OrthoDB" id="3526284at2759"/>
<accession>A0A9P1HD14</accession>
<proteinExistence type="predicted"/>
<evidence type="ECO:0000313" key="3">
    <source>
        <dbReference type="Proteomes" id="UP000838763"/>
    </source>
</evidence>
<comment type="caution">
    <text evidence="2">The sequence shown here is derived from an EMBL/GenBank/DDBJ whole genome shotgun (WGS) entry which is preliminary data.</text>
</comment>
<protein>
    <submittedName>
        <fullName evidence="2">Uncharacterized protein</fullName>
    </submittedName>
</protein>
<feature type="compositionally biased region" description="Low complexity" evidence="1">
    <location>
        <begin position="40"/>
        <end position="51"/>
    </location>
</feature>
<organism evidence="2 3">
    <name type="scientific">Parascedosporium putredinis</name>
    <dbReference type="NCBI Taxonomy" id="1442378"/>
    <lineage>
        <taxon>Eukaryota</taxon>
        <taxon>Fungi</taxon>
        <taxon>Dikarya</taxon>
        <taxon>Ascomycota</taxon>
        <taxon>Pezizomycotina</taxon>
        <taxon>Sordariomycetes</taxon>
        <taxon>Hypocreomycetidae</taxon>
        <taxon>Microascales</taxon>
        <taxon>Microascaceae</taxon>
        <taxon>Parascedosporium</taxon>
    </lineage>
</organism>
<gene>
    <name evidence="2" type="ORF">PPNO1_LOCUS9684</name>
</gene>
<feature type="region of interest" description="Disordered" evidence="1">
    <location>
        <begin position="15"/>
        <end position="65"/>
    </location>
</feature>
<keyword evidence="3" id="KW-1185">Reference proteome</keyword>
<dbReference type="AlphaFoldDB" id="A0A9P1HD14"/>
<feature type="compositionally biased region" description="Polar residues" evidence="1">
    <location>
        <begin position="52"/>
        <end position="65"/>
    </location>
</feature>
<dbReference type="EMBL" id="CALLCH030000021">
    <property type="protein sequence ID" value="CAI4220141.1"/>
    <property type="molecule type" value="Genomic_DNA"/>
</dbReference>